<gene>
    <name evidence="2" type="ORF">L3X38_010764</name>
</gene>
<organism evidence="2 3">
    <name type="scientific">Prunus dulcis</name>
    <name type="common">Almond</name>
    <name type="synonym">Amygdalus dulcis</name>
    <dbReference type="NCBI Taxonomy" id="3755"/>
    <lineage>
        <taxon>Eukaryota</taxon>
        <taxon>Viridiplantae</taxon>
        <taxon>Streptophyta</taxon>
        <taxon>Embryophyta</taxon>
        <taxon>Tracheophyta</taxon>
        <taxon>Spermatophyta</taxon>
        <taxon>Magnoliopsida</taxon>
        <taxon>eudicotyledons</taxon>
        <taxon>Gunneridae</taxon>
        <taxon>Pentapetalae</taxon>
        <taxon>rosids</taxon>
        <taxon>fabids</taxon>
        <taxon>Rosales</taxon>
        <taxon>Rosaceae</taxon>
        <taxon>Amygdaloideae</taxon>
        <taxon>Amygdaleae</taxon>
        <taxon>Prunus</taxon>
    </lineage>
</organism>
<feature type="region of interest" description="Disordered" evidence="1">
    <location>
        <begin position="1"/>
        <end position="23"/>
    </location>
</feature>
<reference evidence="2 3" key="1">
    <citation type="journal article" date="2022" name="G3 (Bethesda)">
        <title>Whole-genome sequence and methylome profiling of the almond [Prunus dulcis (Mill.) D.A. Webb] cultivar 'Nonpareil'.</title>
        <authorList>
            <person name="D'Amico-Willman K.M."/>
            <person name="Ouma W.Z."/>
            <person name="Meulia T."/>
            <person name="Sideli G.M."/>
            <person name="Gradziel T.M."/>
            <person name="Fresnedo-Ramirez J."/>
        </authorList>
    </citation>
    <scope>NUCLEOTIDE SEQUENCE [LARGE SCALE GENOMIC DNA]</scope>
    <source>
        <strain evidence="2">Clone GOH B32 T37-40</strain>
    </source>
</reference>
<dbReference type="AlphaFoldDB" id="A0AAD4WG60"/>
<accession>A0AAD4WG60</accession>
<name>A0AAD4WG60_PRUDU</name>
<protein>
    <submittedName>
        <fullName evidence="2">Uncharacterized protein</fullName>
    </submittedName>
</protein>
<evidence type="ECO:0000313" key="3">
    <source>
        <dbReference type="Proteomes" id="UP001054821"/>
    </source>
</evidence>
<keyword evidence="3" id="KW-1185">Reference proteome</keyword>
<evidence type="ECO:0000256" key="1">
    <source>
        <dbReference type="SAM" id="MobiDB-lite"/>
    </source>
</evidence>
<dbReference type="Proteomes" id="UP001054821">
    <property type="component" value="Chromosome 2"/>
</dbReference>
<sequence>MDDPQKEDPGEGQSGNGSAGQGLNVHGLRYVCLSRPRPAGCSLRFEACAPSYFVHLENRSRNVLELLERF</sequence>
<proteinExistence type="predicted"/>
<evidence type="ECO:0000313" key="2">
    <source>
        <dbReference type="EMBL" id="KAI5342888.1"/>
    </source>
</evidence>
<dbReference type="EMBL" id="JAJFAZ020000002">
    <property type="protein sequence ID" value="KAI5342888.1"/>
    <property type="molecule type" value="Genomic_DNA"/>
</dbReference>
<comment type="caution">
    <text evidence="2">The sequence shown here is derived from an EMBL/GenBank/DDBJ whole genome shotgun (WGS) entry which is preliminary data.</text>
</comment>